<feature type="region of interest" description="Disordered" evidence="1">
    <location>
        <begin position="762"/>
        <end position="804"/>
    </location>
</feature>
<feature type="compositionally biased region" description="Basic and acidic residues" evidence="1">
    <location>
        <begin position="2302"/>
        <end position="2318"/>
    </location>
</feature>
<feature type="compositionally biased region" description="Polar residues" evidence="1">
    <location>
        <begin position="4001"/>
        <end position="4011"/>
    </location>
</feature>
<feature type="region of interest" description="Disordered" evidence="1">
    <location>
        <begin position="5622"/>
        <end position="5729"/>
    </location>
</feature>
<feature type="compositionally biased region" description="Basic and acidic residues" evidence="1">
    <location>
        <begin position="1024"/>
        <end position="1041"/>
    </location>
</feature>
<feature type="region of interest" description="Disordered" evidence="1">
    <location>
        <begin position="3141"/>
        <end position="3165"/>
    </location>
</feature>
<feature type="region of interest" description="Disordered" evidence="1">
    <location>
        <begin position="5400"/>
        <end position="5479"/>
    </location>
</feature>
<feature type="compositionally biased region" description="Basic and acidic residues" evidence="1">
    <location>
        <begin position="3421"/>
        <end position="3440"/>
    </location>
</feature>
<feature type="region of interest" description="Disordered" evidence="1">
    <location>
        <begin position="1210"/>
        <end position="1233"/>
    </location>
</feature>
<feature type="compositionally biased region" description="Polar residues" evidence="1">
    <location>
        <begin position="1148"/>
        <end position="1157"/>
    </location>
</feature>
<dbReference type="GO" id="GO:0045202">
    <property type="term" value="C:synapse"/>
    <property type="evidence" value="ECO:0007669"/>
    <property type="project" value="TreeGrafter"/>
</dbReference>
<feature type="region of interest" description="Disordered" evidence="1">
    <location>
        <begin position="1632"/>
        <end position="1706"/>
    </location>
</feature>
<feature type="compositionally biased region" description="Basic and acidic residues" evidence="1">
    <location>
        <begin position="1217"/>
        <end position="1229"/>
    </location>
</feature>
<feature type="compositionally biased region" description="Basic and acidic residues" evidence="1">
    <location>
        <begin position="2867"/>
        <end position="2877"/>
    </location>
</feature>
<feature type="region of interest" description="Disordered" evidence="1">
    <location>
        <begin position="2501"/>
        <end position="2527"/>
    </location>
</feature>
<sequence>MEVENQYSTFTEGEISDILKVSDKEESSSYLSDIGKKEETYSNEIAELVDIDEKFIKDPKIVKMEVDNQYTTFKKEETSDILKISGKEFASDVSIEKEDMAQEAQEFAVTDKQLVKEAKESNMVEVQADKEYSTLKKEEKSDILKVSDIEDRSSSPSDIAKKYEIAQHEVVELACTDGRLVKDSKMGEMKVDKEYSLLKKQETLDIQKVSGKEDSTSFPLDDSVEKEGTPREAQELTVTDKKLVTEDEDSKIVEEKSDNEHFTLKKEETLDVLKMSGGEDSSSLPSFVSIEKEVMPRQAQELVITDNQLLKELKDSKTAEVEVDKEHSTIKKEETSDILKILGEEDTSSFSSSVSIEKEVTPQEAQELVFNNKQLAKAIKDYKIPEVEGVKQYSAFGKEEMSYILQVSSKEDSSSFPLDVFVDKKVASQEAQESVVSDNQSVKEVKDYNIVEVEVVNQHSNLIKDEASDIPKVSDKEDGTSSLLDIAKKNEDAAHEAVELVGTDKKFVKDSKIIEMEADEQLSTVIKEVTLDILKVSDIEESRSSLSDIAKKNEAAPNKVFQLVSTDEKSVKDSKIVEREVDKQYSTLRKEETLDILKVSDKEESSTSPADIAEATSPEAMGLYDTDQGSVKVSKILEIEIDKKYPSLKKQEIQGNREVLGKENSSYSPLSIAKKNEASLYEAVELVGTNEELVKDSQILESEAYKQSSTLKNEETSDFLKVSDETGSSFFLTDKTTNNEAPPHEVVQLVTTDGKLAKDSKIVEMGAENSTHKKEETSDNLKDSDIADISSSPKDLTKKNEAAPHEVVELVSGDEKLIEDSKIVEKKFGKQYQTLKKEETLDSFEVSDKEDSSSSPSDTSKKNQATSLEVVGLFTIDKESVKDSEIVEMEVYEKISTSTIEETLDVLSDEKDISASATDIDKKNEVSSQDVILIKKETSDFFKVSDKKDSITFPSGIIKNKEATSDDFEDESKTDTMEEPKEVSEQAPLSSQISEVDEKYLNELVKKPMEFTENQEKSFISGEVSDKNKPQEKGENKKGDEAGQSNIMEKLATSLSERIEPNLGLLASLATQDVVLTKYPLNKLDTCASDKEILPSDSFEVNKEEVPIPMGEQPIRKEYNVENVLIPVECHSDISGDVSADVAVISTEEGSNTQITSKKQDQDPNEMPSTFTGIERPIDPLKYTLQMEIKPKTPPENYTIVKLNGEDGAQESQTLSKDGDIFDSSHEKVSPATEQTANALMKTKEALVGEDCKDLNKTENFESLEASGMQSSSSDDIILIAEKLKGLKPFTDQSNSLSLEESEREIKESSSGKKFHETSLFSSLHDTIVSEPFLTTARITDAVSTSEETKEDVKQVAINPLVEIQTSVLKDSVLEKLENAVLMTAESLSSFVKETTDSINIKEIKGTDKKSYAPSLIENLEKLQESSISTIEEVLKETSENKIMSKEPQEKNNSNSKASSAVELISEIPKQQKLALDTSSVNQAKKETREETKDNLSSGARTPENNAVDLSAFDETTATEPQQIKLALTRSVCEVIDRLDAVVDSAANEINLTPDHVDFDRSFDDRILTEPKNERASDIMTSSIYGALPETFDETVESSSSKRGSLRELIDVASPILASFVPSIHEVLQEKEKAPSFPRIEEQNSVADKRGEQSQDTIKTQLKPFAAEIIEDEIERGLRDDREPKIKDHSDELDEKPLLSSQNEEILRDKINNTNIVVDGSKNQEMKEIWPTNQDIEKTTNKEAQDKEKKVPVSRTDYEINKVDEDKRVEVKSEIPILLDTSQTEEQKVESYLEKEEKSVENQLDNLKNVSSSLGAPNKAVVTEISKNPVKDESIDTKSKELQKPRLSHHCAETMLINEEEKKREDIETQLIESLLDPKELRDIEEATKHKVAIANLGESPPPLPYTSLRTPDEVAEIPMDDEPPKSPLIEVIPGLLIGSSISPPPVDEPECHAFEVIRDQPGDIQKPETCIVDDEQHKRGRDAVSTMLGTTFGYQIKEVVPEKQIEVITSEEDANKCPVNEPMCIRKHIELDTKTDRVENLPASQQEEVDLGFLEDIIIVETEPLKQDNNPKNDKREAVLDDSTVEGFNEEKKEVTAKKDVIEEAYTSWPTREVTPDISITEATSQFGLFSVMDKSLVVSDKPETSDDHCVEMAEEVLASAEVDKTASSHKPSPIVPLPVSNDSPNPLPGVSRTIELLLKKTSEVEVEISKIETSHEISKEVHPENKISAKADGVEKNEEPKLQEEKSAFSSTFDTWEPRDMASFSSLETYRTYLDDADKPVESLEEDAPMLSSSSTAGSRQDDKKSDARERTREDEHEQVEDSATNIEIPINGRTNMTEPLCDLNEDKTRPAGDTRILEEKIEVEHQSVTVERQELNEQSSDNNYKEEFGLAEGVNILSLIKTGSQITVSTTIKEEGQVTKDKKAVKLPSADSGEDKVEPLPQPQLTKEPEFIEYEDLDSLTGFLITKKVSALTGEVIHKSGFEIRDDIPVEPTIRAEKTTSPEKRAKVKAKIKSPGTEKEKKITDTNKSDIEVVEDKKKNLFQVKPPKDYLELEEIDPMTGFLVTKKVSRLTGEIIEEAGFKVVVDQLDNSNTSPASGKSEVSLIPEKLTIPCRDVINSAEDGFVQLENLGTANIKECESKTSSCTSREVEPVSDAELKVGPPQGLLVDETPEVSDIVTSKKATDPRKHIRKPSNEGLVNENDKIYESELVTASYKSKEGESISDHEFKKATLHGDGKSASSDAIVKSDTGTAESIQDSVLQRRKTLEEEHVNTEESEEFDPISGCVVKRKTIKRIITAAPNFTSQDVMERISNSSGGAPIEEYGTEILKEFDETTKTYRITTIGKKGDIKTTKIVKTVREIFNEDSSESERRKGTSSAGPDYLKPLDQQDLEQVGNICDIEKDGDHDTKDERSFEMAKNEGQDAAVDITERDFLKTPGSSSVSIPEKKEQSNEWLCMEDASKEGNGLDKENQAIKEFQIGPPSTKIFKDTEDNNAQKPDFRVSRDGKIDEEVEDAIRYLDSSLTEEQSSSLFSRGVIRKSKANIAKELLEKSSILYEGDLETSSKQKCKDSSVEANEINRITVSAYQKELGPQTRCTAGPIESVSEMKEVDKLREEIQKTEDYSDIIVGKIMHDTEAETKKGEKRGNEAVEPSEKNIVHENSKEEIEEEIEEAEGKTWTINFKETQIVDNFDRVLDKGGEFDDISEHRVVDKIVETVVPLQQNIVALDVTDDIKEFKKREDRTGTVIKQKIIQKVQKTSFVSVEPVVQDEGLTESQSKIDPDDVTEELDDEMGAIVKRHIVREVTKSITPLLSEAEVQEDDISKNIEEFEEKDNRMGTLVHTSSFAPAQPNISSEQKEETHSRDDSNEETEEIDDRAEIVMKRRIIRKAIQSTVVVQSDTGLQGDDIPEYSEEFEEAYDKEGTIDKRAATKNDKESSFVSLEPTDSSGWDLEAQNRKDTDEEVDESEKAGSRGGSIIKRRVVRQTIRSSIPFETGTKVSERAIPGDTEEFEERDDKTGTIIKRRIVQSIKKTSLVSLQPKEPQVPEYSDEEVEETEEFDDKIGSIVRHRIVRRVIRPVVPLEVNMKYGEDDTPEVSQESMEKVEETGAITNQTIVPRVTKTSLVSVVPIGSFEEYKPVGSSERSEKELKETEEVGNQIKAVMIGRKRSALPAESCTKLKDCDTVDEFVENDEQEKQTEGAIERKLDRKDQKTSLVTMQPVEPSSKGFEALGGSDSNEEMEETEEVDEQSRIIHKRDIAGRAISSTESLEQDVKLKKYNAPEEMEDINEKYNTSRTISKRRIVRNEQKTYLGENVPSELSKEPRETPRGKESDEEAEETIAVDDETGAVIRRRIVKKIIRPDASLDSRVKLQEDDPTEEIEEFEELDGETGAIVTRRIVRQFQRTSFFGEQPVVLSNQPVKTQSGDDSNDEIEEIEETDDKTGSIIKRRIIRKITRSNVPLMASDKLAEKVPPEEFQEFEEKDVKTGTIIKRRIVRSMPQTPFDSPHTTDAAKQPVESHRGLESDPELEETEEVDESTGNIIKRKIIRRVVKSALLLEEGTKLQECDPELEETEEVDENTGNIIKRKIVRRIVKSTLPLEEGTQLQECDPELEETEDVDENTGNIIKRKIIRRIVKSTLPLEEGTKLQECDPELKETEEVDENRGNIIKRKIIRRIVKSTLPLEEGTKLQECDPELEEVDENTGNIIKQKIIRRIDKSTLPLVEGTKFQECDPELEETEEMDENTGNIIKRKIIRRIVKSTLPLEEGTEFQEYDPEIEETEEVDENTGNIIKRKIIRRIVKSTLPLEEGTKLQECDPELEESEEVDENTGNIIKRKIIRKIVKSTLPLEEATKLQECDPEIEETEEVDENTGNIIKRKIIGRIVKSTLPLEEGTEFQECDPEIEETEEVDENTGNIIKRKIIRRIVKSTLPLEEGTKLQECDPELEETEDVDENTGNIIKRKIIWRIVKSTLPLEEGTKLQESDPELEETEEVDENTGNIIKRKITRRIVKSTLPLEEGTKLQECDPELEESEEVDENTGNIIKRKIIRRIVKSTLPLEEGTKLQECDPEIEETEEVDENTGNIIKRKIIRRIFESTLPLEEGTKLQECDPELEETEEVDENTGNIIKRKIIRRIVKSTLPLEEGTKLQECDPELEETEEVDENTGNIIKRKITRRIVKSTLPLEEGTKLQECDPELEESEEVDENTGNIIKRKIIRRIVKSTLPLEEGTEFQECDPEIEETEEVDENTGNIIKRKIIGRIVKSTLPLEEGTEFQECDPEIEETEEVDENTGNIIKRKIIRRIVKSTLPLEEGTKLQECDPELEETEEVDENTGNIIKRKITRRIVKSTLPLEEGTKLQECDPELEESEEVDENTGNIIKRKIIRRIVKSTLPLEEGTKLQECDPELEETEEVDENTGNIIKRKIIRRIVKSTLPLEEGTKLLECDPELEESEEVDENTGNIIKRKIISRIVKSTLPLEEGTKFQECDPELEETEEVDENTGNIIKRKITRRIVKSTLPLEEGTKLQECDPELEESEEVDENTGNIINRKIIRRIVKSTLPLEEGTKLQECDPQEEIKVIEDKDDKTGTIIERRIVRKVRKSSLLHVLPTELSEISMKPKTEENANEGVQDTKEVDIEAEAVRKFSPVRKLTKADTVLKSTSDSLNSDGPNVLLSQKIEAAMQQTSSGITAQNKDEVEALAQTGKPAYFEGDASSLIQSDVSSAGKPASFSQMQDVTDMPGEIVEIEEFDGKTEVTTKRKIVRSTLESPTSGRQVIGIPPESLDRQVNFTTEAILSAGSTFSGIIGTSEESLSSVPFKPRKEGDETREYQALTSASGYTSACGSLVSGISRKGSNSTISEISDSSFQISTCLHDQVFQVPDSEMQISFKDFDLGLSSSSSMRKDSNSSTISQISESIRKSSQESFRTTVLSAKHSETGSGGTAISSTPDEDISYRCSPKKDSVSGSQRKLSSLSEDGSIVSETSEIVGGRRVVRRTIVTQVIQTYEDDDEDGEWKLVSEEAKVETFPGNIQEGEATRTSIQNLPESVLPSSALDRPAFVTVGRTFEQQTEPEYSGTESEHSSLNYDHGASTRSHYAFSEHHYSGTESGQSSLQYIHEQETTDSQIDHQNGNDNDDINSNSSGGGLTPGHVEDNRQRTLSTSSHRSDTSPQATNNVHGDFDPIAAWGKPLGLPTPVPPEESTNGTNKKMPVSSPGRHPISRRTASPRKSAQPIYLDLAYVPHHGNPDYCDVEFFKRVRARNYVFSGVEPSMKVFNALLEAKMQWEGDDKNLDVTIIPTYDSDSLGTWVANHEDILARNRIDLAPSASRCTINLQDYDSACSAYRLEF</sequence>
<evidence type="ECO:0000256" key="1">
    <source>
        <dbReference type="SAM" id="MobiDB-lite"/>
    </source>
</evidence>
<feature type="compositionally biased region" description="Acidic residues" evidence="1">
    <location>
        <begin position="4027"/>
        <end position="4039"/>
    </location>
</feature>
<dbReference type="GO" id="GO:0043025">
    <property type="term" value="C:neuronal cell body"/>
    <property type="evidence" value="ECO:0007669"/>
    <property type="project" value="TreeGrafter"/>
</dbReference>
<accession>A0AA88HWB2</accession>
<feature type="region of interest" description="Disordered" evidence="1">
    <location>
        <begin position="3693"/>
        <end position="3756"/>
    </location>
</feature>
<feature type="compositionally biased region" description="Basic and acidic residues" evidence="1">
    <location>
        <begin position="3697"/>
        <end position="3715"/>
    </location>
</feature>
<feature type="compositionally biased region" description="Basic and acidic residues" evidence="1">
    <location>
        <begin position="1675"/>
        <end position="1690"/>
    </location>
</feature>
<dbReference type="Proteomes" id="UP001187531">
    <property type="component" value="Unassembled WGS sequence"/>
</dbReference>
<feature type="compositionally biased region" description="Basic and acidic residues" evidence="1">
    <location>
        <begin position="1484"/>
        <end position="1494"/>
    </location>
</feature>
<feature type="region of interest" description="Disordered" evidence="1">
    <location>
        <begin position="2280"/>
        <end position="2357"/>
    </location>
</feature>
<feature type="compositionally biased region" description="Basic and acidic residues" evidence="1">
    <location>
        <begin position="2347"/>
        <end position="2357"/>
    </location>
</feature>
<feature type="compositionally biased region" description="Acidic residues" evidence="1">
    <location>
        <begin position="3835"/>
        <end position="3846"/>
    </location>
</feature>
<organism evidence="2 3">
    <name type="scientific">Artemia franciscana</name>
    <name type="common">Brine shrimp</name>
    <name type="synonym">Artemia sanfranciscana</name>
    <dbReference type="NCBI Taxonomy" id="6661"/>
    <lineage>
        <taxon>Eukaryota</taxon>
        <taxon>Metazoa</taxon>
        <taxon>Ecdysozoa</taxon>
        <taxon>Arthropoda</taxon>
        <taxon>Crustacea</taxon>
        <taxon>Branchiopoda</taxon>
        <taxon>Anostraca</taxon>
        <taxon>Artemiidae</taxon>
        <taxon>Artemia</taxon>
    </lineage>
</organism>
<protein>
    <submittedName>
        <fullName evidence="2">Uncharacterized protein</fullName>
    </submittedName>
</protein>
<feature type="compositionally biased region" description="Basic and acidic residues" evidence="1">
    <location>
        <begin position="223"/>
        <end position="237"/>
    </location>
</feature>
<feature type="compositionally biased region" description="Basic and acidic residues" evidence="1">
    <location>
        <begin position="770"/>
        <end position="785"/>
    </location>
</feature>
<reference evidence="2" key="1">
    <citation type="submission" date="2023-07" db="EMBL/GenBank/DDBJ databases">
        <title>Chromosome-level genome assembly of Artemia franciscana.</title>
        <authorList>
            <person name="Jo E."/>
        </authorList>
    </citation>
    <scope>NUCLEOTIDE SEQUENCE</scope>
    <source>
        <tissue evidence="2">Whole body</tissue>
    </source>
</reference>
<gene>
    <name evidence="2" type="ORF">QYM36_009267</name>
</gene>
<feature type="region of interest" description="Disordered" evidence="1">
    <location>
        <begin position="2904"/>
        <end position="2958"/>
    </location>
</feature>
<feature type="region of interest" description="Disordered" evidence="1">
    <location>
        <begin position="958"/>
        <end position="994"/>
    </location>
</feature>
<feature type="compositionally biased region" description="Polar residues" evidence="1">
    <location>
        <begin position="3346"/>
        <end position="3358"/>
    </location>
</feature>
<feature type="region of interest" description="Disordered" evidence="1">
    <location>
        <begin position="2736"/>
        <end position="2759"/>
    </location>
</feature>
<dbReference type="GO" id="GO:0008017">
    <property type="term" value="F:microtubule binding"/>
    <property type="evidence" value="ECO:0007669"/>
    <property type="project" value="InterPro"/>
</dbReference>
<dbReference type="GO" id="GO:0005829">
    <property type="term" value="C:cytosol"/>
    <property type="evidence" value="ECO:0007669"/>
    <property type="project" value="TreeGrafter"/>
</dbReference>
<dbReference type="GO" id="GO:0003779">
    <property type="term" value="F:actin binding"/>
    <property type="evidence" value="ECO:0007669"/>
    <property type="project" value="TreeGrafter"/>
</dbReference>
<keyword evidence="3" id="KW-1185">Reference proteome</keyword>
<feature type="region of interest" description="Disordered" evidence="1">
    <location>
        <begin position="208"/>
        <end position="237"/>
    </location>
</feature>
<name>A0AA88HWB2_ARTSF</name>
<feature type="region of interest" description="Disordered" evidence="1">
    <location>
        <begin position="3919"/>
        <end position="3943"/>
    </location>
</feature>
<feature type="compositionally biased region" description="Acidic residues" evidence="1">
    <location>
        <begin position="3739"/>
        <end position="3750"/>
    </location>
</feature>
<feature type="compositionally biased region" description="Polar residues" evidence="1">
    <location>
        <begin position="5659"/>
        <end position="5678"/>
    </location>
</feature>
<feature type="compositionally biased region" description="Polar residues" evidence="1">
    <location>
        <begin position="5466"/>
        <end position="5479"/>
    </location>
</feature>
<feature type="compositionally biased region" description="Low complexity" evidence="1">
    <location>
        <begin position="1451"/>
        <end position="1461"/>
    </location>
</feature>
<proteinExistence type="predicted"/>
<feature type="region of interest" description="Disordered" evidence="1">
    <location>
        <begin position="3420"/>
        <end position="3479"/>
    </location>
</feature>
<feature type="compositionally biased region" description="Polar residues" evidence="1">
    <location>
        <begin position="1495"/>
        <end position="1505"/>
    </location>
</feature>
<feature type="compositionally biased region" description="Low complexity" evidence="1">
    <location>
        <begin position="5400"/>
        <end position="5418"/>
    </location>
</feature>
<feature type="compositionally biased region" description="Basic and acidic residues" evidence="1">
    <location>
        <begin position="971"/>
        <end position="984"/>
    </location>
</feature>
<feature type="compositionally biased region" description="Polar residues" evidence="1">
    <location>
        <begin position="3919"/>
        <end position="3928"/>
    </location>
</feature>
<feature type="region of interest" description="Disordered" evidence="1">
    <location>
        <begin position="3998"/>
        <end position="4040"/>
    </location>
</feature>
<dbReference type="GO" id="GO:0005875">
    <property type="term" value="C:microtubule associated complex"/>
    <property type="evidence" value="ECO:0007669"/>
    <property type="project" value="TreeGrafter"/>
</dbReference>
<feature type="region of interest" description="Disordered" evidence="1">
    <location>
        <begin position="3346"/>
        <end position="3377"/>
    </location>
</feature>
<feature type="region of interest" description="Disordered" evidence="1">
    <location>
        <begin position="1475"/>
        <end position="1507"/>
    </location>
</feature>
<feature type="region of interest" description="Disordered" evidence="1">
    <location>
        <begin position="2982"/>
        <end position="3010"/>
    </location>
</feature>
<feature type="compositionally biased region" description="Basic and acidic residues" evidence="1">
    <location>
        <begin position="1632"/>
        <end position="1653"/>
    </location>
</feature>
<feature type="compositionally biased region" description="Acidic residues" evidence="1">
    <location>
        <begin position="3930"/>
        <end position="3942"/>
    </location>
</feature>
<feature type="region of interest" description="Disordered" evidence="1">
    <location>
        <begin position="3811"/>
        <end position="3846"/>
    </location>
</feature>
<feature type="region of interest" description="Disordered" evidence="1">
    <location>
        <begin position="5569"/>
        <end position="5591"/>
    </location>
</feature>
<feature type="compositionally biased region" description="Basic and acidic residues" evidence="1">
    <location>
        <begin position="1439"/>
        <end position="1450"/>
    </location>
</feature>
<feature type="region of interest" description="Disordered" evidence="1">
    <location>
        <begin position="1439"/>
        <end position="1462"/>
    </location>
</feature>
<feature type="compositionally biased region" description="Basic and acidic residues" evidence="1">
    <location>
        <begin position="2904"/>
        <end position="2925"/>
    </location>
</feature>
<dbReference type="GO" id="GO:0005874">
    <property type="term" value="C:microtubule"/>
    <property type="evidence" value="ECO:0007669"/>
    <property type="project" value="InterPro"/>
</dbReference>
<dbReference type="GO" id="GO:0007409">
    <property type="term" value="P:axonogenesis"/>
    <property type="evidence" value="ECO:0007669"/>
    <property type="project" value="TreeGrafter"/>
</dbReference>
<dbReference type="GO" id="GO:0030425">
    <property type="term" value="C:dendrite"/>
    <property type="evidence" value="ECO:0007669"/>
    <property type="project" value="TreeGrafter"/>
</dbReference>
<dbReference type="GO" id="GO:0016358">
    <property type="term" value="P:dendrite development"/>
    <property type="evidence" value="ECO:0007669"/>
    <property type="project" value="TreeGrafter"/>
</dbReference>
<feature type="region of interest" description="Disordered" evidence="1">
    <location>
        <begin position="1015"/>
        <end position="1046"/>
    </location>
</feature>
<dbReference type="PANTHER" id="PTHR13843">
    <property type="entry name" value="MICROTUBULE-ASSOCIATED PROTEIN"/>
    <property type="match status" value="1"/>
</dbReference>
<feature type="compositionally biased region" description="Basic and acidic residues" evidence="1">
    <location>
        <begin position="795"/>
        <end position="804"/>
    </location>
</feature>
<feature type="region of interest" description="Disordered" evidence="1">
    <location>
        <begin position="839"/>
        <end position="864"/>
    </location>
</feature>
<feature type="region of interest" description="Disordered" evidence="1">
    <location>
        <begin position="1148"/>
        <end position="1175"/>
    </location>
</feature>
<evidence type="ECO:0000313" key="2">
    <source>
        <dbReference type="EMBL" id="KAK2713341.1"/>
    </source>
</evidence>
<feature type="compositionally biased region" description="Basic and acidic residues" evidence="1">
    <location>
        <begin position="2218"/>
        <end position="2249"/>
    </location>
</feature>
<dbReference type="EMBL" id="JAVRJZ010000014">
    <property type="protein sequence ID" value="KAK2713341.1"/>
    <property type="molecule type" value="Genomic_DNA"/>
</dbReference>
<comment type="caution">
    <text evidence="2">The sequence shown here is derived from an EMBL/GenBank/DDBJ whole genome shotgun (WGS) entry which is preliminary data.</text>
</comment>
<feature type="region of interest" description="Disordered" evidence="1">
    <location>
        <begin position="2867"/>
        <end position="2891"/>
    </location>
</feature>
<dbReference type="PANTHER" id="PTHR13843:SF12">
    <property type="entry name" value="ATPASE F1_V1_A1 COMPLEX ALPHA_BETA SUBUNIT NUCLEOTIDE-BINDING DOMAIN-CONTAINING PROTEIN"/>
    <property type="match status" value="1"/>
</dbReference>
<feature type="compositionally biased region" description="Basic and acidic residues" evidence="1">
    <location>
        <begin position="3822"/>
        <end position="3834"/>
    </location>
</feature>
<dbReference type="InterPro" id="IPR026074">
    <property type="entry name" value="MAP1"/>
</dbReference>
<dbReference type="GO" id="GO:0031114">
    <property type="term" value="P:regulation of microtubule depolymerization"/>
    <property type="evidence" value="ECO:0007669"/>
    <property type="project" value="TreeGrafter"/>
</dbReference>
<dbReference type="GO" id="GO:0000226">
    <property type="term" value="P:microtubule cytoskeleton organization"/>
    <property type="evidence" value="ECO:0007669"/>
    <property type="project" value="InterPro"/>
</dbReference>
<evidence type="ECO:0000313" key="3">
    <source>
        <dbReference type="Proteomes" id="UP001187531"/>
    </source>
</evidence>
<feature type="compositionally biased region" description="Basic and acidic residues" evidence="1">
    <location>
        <begin position="839"/>
        <end position="852"/>
    </location>
</feature>
<feature type="compositionally biased region" description="Basic and acidic residues" evidence="1">
    <location>
        <begin position="3359"/>
        <end position="3369"/>
    </location>
</feature>
<feature type="region of interest" description="Disordered" evidence="1">
    <location>
        <begin position="2166"/>
        <end position="2188"/>
    </location>
</feature>
<feature type="region of interest" description="Disordered" evidence="1">
    <location>
        <begin position="2649"/>
        <end position="2671"/>
    </location>
</feature>
<feature type="compositionally biased region" description="Polar residues" evidence="1">
    <location>
        <begin position="3441"/>
        <end position="3451"/>
    </location>
</feature>
<feature type="region of interest" description="Disordered" evidence="1">
    <location>
        <begin position="2218"/>
        <end position="2262"/>
    </location>
</feature>
<feature type="region of interest" description="Disordered" evidence="1">
    <location>
        <begin position="599"/>
        <end position="624"/>
    </location>
</feature>